<dbReference type="Proteomes" id="UP001372338">
    <property type="component" value="Unassembled WGS sequence"/>
</dbReference>
<comment type="caution">
    <text evidence="1">The sequence shown here is derived from an EMBL/GenBank/DDBJ whole genome shotgun (WGS) entry which is preliminary data.</text>
</comment>
<organism evidence="1 2">
    <name type="scientific">Crotalaria pallida</name>
    <name type="common">Smooth rattlebox</name>
    <name type="synonym">Crotalaria striata</name>
    <dbReference type="NCBI Taxonomy" id="3830"/>
    <lineage>
        <taxon>Eukaryota</taxon>
        <taxon>Viridiplantae</taxon>
        <taxon>Streptophyta</taxon>
        <taxon>Embryophyta</taxon>
        <taxon>Tracheophyta</taxon>
        <taxon>Spermatophyta</taxon>
        <taxon>Magnoliopsida</taxon>
        <taxon>eudicotyledons</taxon>
        <taxon>Gunneridae</taxon>
        <taxon>Pentapetalae</taxon>
        <taxon>rosids</taxon>
        <taxon>fabids</taxon>
        <taxon>Fabales</taxon>
        <taxon>Fabaceae</taxon>
        <taxon>Papilionoideae</taxon>
        <taxon>50 kb inversion clade</taxon>
        <taxon>genistoids sensu lato</taxon>
        <taxon>core genistoids</taxon>
        <taxon>Crotalarieae</taxon>
        <taxon>Crotalaria</taxon>
    </lineage>
</organism>
<dbReference type="AlphaFoldDB" id="A0AAN9F334"/>
<dbReference type="EMBL" id="JAYWIO010000004">
    <property type="protein sequence ID" value="KAK7268952.1"/>
    <property type="molecule type" value="Genomic_DNA"/>
</dbReference>
<gene>
    <name evidence="1" type="ORF">RIF29_21663</name>
</gene>
<keyword evidence="2" id="KW-1185">Reference proteome</keyword>
<proteinExistence type="predicted"/>
<sequence>MDGEALLLLHLPSLPLSPSLESRSIPCTTGQASQTYRAKTKHFIISNSTFIFFFIPSTSFIESRHHRYSRFALVV</sequence>
<name>A0AAN9F334_CROPI</name>
<protein>
    <submittedName>
        <fullName evidence="1">Uncharacterized protein</fullName>
    </submittedName>
</protein>
<evidence type="ECO:0000313" key="2">
    <source>
        <dbReference type="Proteomes" id="UP001372338"/>
    </source>
</evidence>
<evidence type="ECO:0000313" key="1">
    <source>
        <dbReference type="EMBL" id="KAK7268952.1"/>
    </source>
</evidence>
<reference evidence="1 2" key="1">
    <citation type="submission" date="2024-01" db="EMBL/GenBank/DDBJ databases">
        <title>The genomes of 5 underutilized Papilionoideae crops provide insights into root nodulation and disease resistanc.</title>
        <authorList>
            <person name="Yuan L."/>
        </authorList>
    </citation>
    <scope>NUCLEOTIDE SEQUENCE [LARGE SCALE GENOMIC DNA]</scope>
    <source>
        <strain evidence="1">ZHUSHIDOU_FW_LH</strain>
        <tissue evidence="1">Leaf</tissue>
    </source>
</reference>
<accession>A0AAN9F334</accession>